<accession>A0A841DPV4</accession>
<dbReference type="Gene3D" id="1.10.287.1060">
    <property type="entry name" value="ESAT-6-like"/>
    <property type="match status" value="1"/>
</dbReference>
<comment type="caution">
    <text evidence="1">The sequence shown here is derived from an EMBL/GenBank/DDBJ whole genome shotgun (WGS) entry which is preliminary data.</text>
</comment>
<evidence type="ECO:0000313" key="2">
    <source>
        <dbReference type="Proteomes" id="UP000558997"/>
    </source>
</evidence>
<organism evidence="1 2">
    <name type="scientific">Kribbella solani</name>
    <dbReference type="NCBI Taxonomy" id="236067"/>
    <lineage>
        <taxon>Bacteria</taxon>
        <taxon>Bacillati</taxon>
        <taxon>Actinomycetota</taxon>
        <taxon>Actinomycetes</taxon>
        <taxon>Propionibacteriales</taxon>
        <taxon>Kribbellaceae</taxon>
        <taxon>Kribbella</taxon>
    </lineage>
</organism>
<proteinExistence type="predicted"/>
<dbReference type="SUPFAM" id="SSF140453">
    <property type="entry name" value="EsxAB dimer-like"/>
    <property type="match status" value="1"/>
</dbReference>
<name>A0A841DPV4_9ACTN</name>
<keyword evidence="2" id="KW-1185">Reference proteome</keyword>
<reference evidence="1 2" key="1">
    <citation type="submission" date="2020-08" db="EMBL/GenBank/DDBJ databases">
        <title>Sequencing the genomes of 1000 actinobacteria strains.</title>
        <authorList>
            <person name="Klenk H.-P."/>
        </authorList>
    </citation>
    <scope>NUCLEOTIDE SEQUENCE [LARGE SCALE GENOMIC DNA]</scope>
    <source>
        <strain evidence="1 2">DSM 17294</strain>
    </source>
</reference>
<evidence type="ECO:0000313" key="1">
    <source>
        <dbReference type="EMBL" id="MBB5981164.1"/>
    </source>
</evidence>
<dbReference type="AlphaFoldDB" id="A0A841DPV4"/>
<dbReference type="InterPro" id="IPR036689">
    <property type="entry name" value="ESAT-6-like_sf"/>
</dbReference>
<dbReference type="EMBL" id="JACHNF010000001">
    <property type="protein sequence ID" value="MBB5981164.1"/>
    <property type="molecule type" value="Genomic_DNA"/>
</dbReference>
<dbReference type="RefSeq" id="WP_184837439.1">
    <property type="nucleotide sequence ID" value="NZ_BAAAVN010000016.1"/>
</dbReference>
<sequence length="108" mass="11575">MAGVETELQRMHRTAQDAATIGDNLKNVMSRLDNAMGVLAPMDGMIKNAFWSGHHSHLDAMTKLCNRLHQLADGIGSAKSAYQSADDNAQTALARVGSTNPVLDITVL</sequence>
<dbReference type="Proteomes" id="UP000558997">
    <property type="component" value="Unassembled WGS sequence"/>
</dbReference>
<protein>
    <submittedName>
        <fullName evidence="1">Uncharacterized protein YukE</fullName>
    </submittedName>
</protein>
<gene>
    <name evidence="1" type="ORF">HDA44_004505</name>
</gene>